<evidence type="ECO:0000313" key="2">
    <source>
        <dbReference type="Proteomes" id="UP000048949"/>
    </source>
</evidence>
<dbReference type="AlphaFoldDB" id="A0A0U1NLX9"/>
<evidence type="ECO:0000313" key="1">
    <source>
        <dbReference type="EMBL" id="CRK75708.1"/>
    </source>
</evidence>
<dbReference type="EMBL" id="CVQV01000008">
    <property type="protein sequence ID" value="CRK75708.1"/>
    <property type="molecule type" value="Genomic_DNA"/>
</dbReference>
<gene>
    <name evidence="1" type="ORF">NIG5292_01762</name>
</gene>
<dbReference type="RefSeq" id="WP_048599123.1">
    <property type="nucleotide sequence ID" value="NZ_CAXIAP010000026.1"/>
</dbReference>
<dbReference type="OrthoDB" id="7877073at2"/>
<dbReference type="STRING" id="282199.GCA_001049735_01761"/>
<dbReference type="Proteomes" id="UP000048949">
    <property type="component" value="Unassembled WGS sequence"/>
</dbReference>
<organism evidence="1 2">
    <name type="scientific">Nereida ignava</name>
    <dbReference type="NCBI Taxonomy" id="282199"/>
    <lineage>
        <taxon>Bacteria</taxon>
        <taxon>Pseudomonadati</taxon>
        <taxon>Pseudomonadota</taxon>
        <taxon>Alphaproteobacteria</taxon>
        <taxon>Rhodobacterales</taxon>
        <taxon>Roseobacteraceae</taxon>
        <taxon>Nereida</taxon>
    </lineage>
</organism>
<proteinExistence type="predicted"/>
<sequence length="126" mass="14381">MLVELELEVLESLPPKSALADFSKSIVKWELLLLVAKLNGNTEYGIWNYIDSLKTRTENSMTIYTFIKSRIENGSFVVVPGEKKSRKTLALSPQLREELMTYLAARTEHTLQRSEQLRSELMAMSA</sequence>
<accession>A0A0U1NLX9</accession>
<keyword evidence="2" id="KW-1185">Reference proteome</keyword>
<reference evidence="1 2" key="1">
    <citation type="submission" date="2015-04" db="EMBL/GenBank/DDBJ databases">
        <authorList>
            <person name="Syromyatnikov M.Y."/>
            <person name="Popov V.N."/>
        </authorList>
    </citation>
    <scope>NUCLEOTIDE SEQUENCE [LARGE SCALE GENOMIC DNA]</scope>
    <source>
        <strain evidence="1 2">CECT 5292</strain>
    </source>
</reference>
<name>A0A0U1NLX9_9RHOB</name>
<protein>
    <submittedName>
        <fullName evidence="1">Uncharacterized protein</fullName>
    </submittedName>
</protein>